<evidence type="ECO:0000313" key="2">
    <source>
        <dbReference type="Proteomes" id="UP001162162"/>
    </source>
</evidence>
<gene>
    <name evidence="1" type="ORF">NQ318_018728</name>
</gene>
<dbReference type="AlphaFoldDB" id="A0AAV8ZHN2"/>
<comment type="caution">
    <text evidence="1">The sequence shown here is derived from an EMBL/GenBank/DDBJ whole genome shotgun (WGS) entry which is preliminary data.</text>
</comment>
<proteinExistence type="predicted"/>
<name>A0AAV8ZHN2_9CUCU</name>
<evidence type="ECO:0000313" key="1">
    <source>
        <dbReference type="EMBL" id="KAJ8963261.1"/>
    </source>
</evidence>
<feature type="non-terminal residue" evidence="1">
    <location>
        <position position="1"/>
    </location>
</feature>
<keyword evidence="2" id="KW-1185">Reference proteome</keyword>
<accession>A0AAV8ZHN2</accession>
<protein>
    <submittedName>
        <fullName evidence="1">Uncharacterized protein</fullName>
    </submittedName>
</protein>
<dbReference type="Proteomes" id="UP001162162">
    <property type="component" value="Unassembled WGS sequence"/>
</dbReference>
<sequence>KPIEDLQDRIQIGNCNKPPCRFRKDTVVQAEFKFKPGNCTWSVVLILMYEYFNPGKPKCLPLVATDAYSSPEEEEQLEGGG</sequence>
<dbReference type="EMBL" id="JAPWTK010000001">
    <property type="protein sequence ID" value="KAJ8963261.1"/>
    <property type="molecule type" value="Genomic_DNA"/>
</dbReference>
<reference evidence="1" key="1">
    <citation type="journal article" date="2023" name="Insect Mol. Biol.">
        <title>Genome sequencing provides insights into the evolution of gene families encoding plant cell wall-degrading enzymes in longhorned beetles.</title>
        <authorList>
            <person name="Shin N.R."/>
            <person name="Okamura Y."/>
            <person name="Kirsch R."/>
            <person name="Pauchet Y."/>
        </authorList>
    </citation>
    <scope>NUCLEOTIDE SEQUENCE</scope>
    <source>
        <strain evidence="1">AMC_N1</strain>
    </source>
</reference>
<organism evidence="1 2">
    <name type="scientific">Aromia moschata</name>
    <dbReference type="NCBI Taxonomy" id="1265417"/>
    <lineage>
        <taxon>Eukaryota</taxon>
        <taxon>Metazoa</taxon>
        <taxon>Ecdysozoa</taxon>
        <taxon>Arthropoda</taxon>
        <taxon>Hexapoda</taxon>
        <taxon>Insecta</taxon>
        <taxon>Pterygota</taxon>
        <taxon>Neoptera</taxon>
        <taxon>Endopterygota</taxon>
        <taxon>Coleoptera</taxon>
        <taxon>Polyphaga</taxon>
        <taxon>Cucujiformia</taxon>
        <taxon>Chrysomeloidea</taxon>
        <taxon>Cerambycidae</taxon>
        <taxon>Cerambycinae</taxon>
        <taxon>Callichromatini</taxon>
        <taxon>Aromia</taxon>
    </lineage>
</organism>